<evidence type="ECO:0000313" key="3">
    <source>
        <dbReference type="EMBL" id="KAK1738121.1"/>
    </source>
</evidence>
<name>A0AAD8Y3J3_9STRA</name>
<feature type="region of interest" description="Disordered" evidence="1">
    <location>
        <begin position="73"/>
        <end position="102"/>
    </location>
</feature>
<dbReference type="AlphaFoldDB" id="A0AAD8Y3J3"/>
<dbReference type="InterPro" id="IPR029044">
    <property type="entry name" value="Nucleotide-diphossugar_trans"/>
</dbReference>
<dbReference type="Proteomes" id="UP001224775">
    <property type="component" value="Unassembled WGS sequence"/>
</dbReference>
<feature type="region of interest" description="Disordered" evidence="1">
    <location>
        <begin position="123"/>
        <end position="147"/>
    </location>
</feature>
<proteinExistence type="predicted"/>
<comment type="caution">
    <text evidence="3">The sequence shown here is derived from an EMBL/GenBank/DDBJ whole genome shotgun (WGS) entry which is preliminary data.</text>
</comment>
<protein>
    <submittedName>
        <fullName evidence="3">Glycogenin</fullName>
        <ecNumber evidence="3">2.4.1.186</ecNumber>
    </submittedName>
</protein>
<dbReference type="EC" id="2.4.1.186" evidence="3"/>
<feature type="compositionally biased region" description="Low complexity" evidence="1">
    <location>
        <begin position="33"/>
        <end position="56"/>
    </location>
</feature>
<keyword evidence="2" id="KW-1133">Transmembrane helix</keyword>
<organism evidence="3 4">
    <name type="scientific">Skeletonema marinoi</name>
    <dbReference type="NCBI Taxonomy" id="267567"/>
    <lineage>
        <taxon>Eukaryota</taxon>
        <taxon>Sar</taxon>
        <taxon>Stramenopiles</taxon>
        <taxon>Ochrophyta</taxon>
        <taxon>Bacillariophyta</taxon>
        <taxon>Coscinodiscophyceae</taxon>
        <taxon>Thalassiosirophycidae</taxon>
        <taxon>Thalassiosirales</taxon>
        <taxon>Skeletonemataceae</taxon>
        <taxon>Skeletonema</taxon>
        <taxon>Skeletonema marinoi-dohrnii complex</taxon>
    </lineage>
</organism>
<gene>
    <name evidence="3" type="ORF">QTG54_011415</name>
</gene>
<keyword evidence="3" id="KW-0328">Glycosyltransferase</keyword>
<sequence>MNDDASKDTVSTSDLLDLIQADVSSGNDDRNNKSSSSNHNNNNNNGFRSNGYNNNGITDKHKLVKKNSFNRVRLTPHSSAQTRSVLTDDDSDTFATNNNEEDDTVTDFLDSYSTTSGISTVNQRSSVVNNNDRTKTRQRMPLDGGYGGMFAPGTGTRAYSASRMQVHSNEDATTDVISQTDDQSNFDGVSALTSLRGDDDQTTTTGYTLTSKIFSTMRGNNPKRKMNNSYSSVGNASTVQTISSTTSSGADTSIVAKLALLYLNMPFRLRYFIQLFSIMGVLMIASLNYFIAMEHVPMDGDSSHLSPLEKKAFVGGGASTIRIPRLRVRNPLKFLHADYNKNKLMDRATEKFEQSSRYKGKKIGDQSPFSLGWKSMPRQIFNDFETGLSDDSKTIQHANAAKNKRRLPPKGTVAYVLPLTTCAPPRNNAKNFFPYSPNQPKDDESFRDFAVMLRAMIHAQSYQNLSSESRYDYKMHAIIHPQAKNCAGTDRSVVLQNLGYHVSVQSSPVGIHQLQHFDAAAEILRDVNDASDRLPDFARLHAYQLEEYDAVVMVDFDTLVLGSVDEALDLIVGDKNGGASGSSSSVSAVFSWEHVPLMSHPEAKASVINLSFFVLRPSKDMYELLVATLKRAPFSATRGWGSTGRGAFPGWMTTQGFLTYFYDEVRNGAKVEMNQCAFGNTAEPSPSKLITNGGTVDCDSSPDASNQCNDCSKTTPDEVRVADLSYCLAPWECGGDNLMSGLCRQYNKKWFGGRLQMEDVHPQLQKTIGKLCIDGQYQPMVVAEH</sequence>
<dbReference type="PANTHER" id="PTHR11183">
    <property type="entry name" value="GLYCOGENIN SUBFAMILY MEMBER"/>
    <property type="match status" value="1"/>
</dbReference>
<keyword evidence="3" id="KW-0808">Transferase</keyword>
<reference evidence="3" key="1">
    <citation type="submission" date="2023-06" db="EMBL/GenBank/DDBJ databases">
        <title>Survivors Of The Sea: Transcriptome response of Skeletonema marinoi to long-term dormancy.</title>
        <authorList>
            <person name="Pinder M.I.M."/>
            <person name="Kourtchenko O."/>
            <person name="Robertson E.K."/>
            <person name="Larsson T."/>
            <person name="Maumus F."/>
            <person name="Osuna-Cruz C.M."/>
            <person name="Vancaester E."/>
            <person name="Stenow R."/>
            <person name="Vandepoele K."/>
            <person name="Ploug H."/>
            <person name="Bruchert V."/>
            <person name="Godhe A."/>
            <person name="Topel M."/>
        </authorList>
    </citation>
    <scope>NUCLEOTIDE SEQUENCE</scope>
    <source>
        <strain evidence="3">R05AC</strain>
    </source>
</reference>
<dbReference type="SUPFAM" id="SSF53448">
    <property type="entry name" value="Nucleotide-diphospho-sugar transferases"/>
    <property type="match status" value="1"/>
</dbReference>
<keyword evidence="4" id="KW-1185">Reference proteome</keyword>
<dbReference type="Gene3D" id="3.90.550.10">
    <property type="entry name" value="Spore Coat Polysaccharide Biosynthesis Protein SpsA, Chain A"/>
    <property type="match status" value="1"/>
</dbReference>
<feature type="region of interest" description="Disordered" evidence="1">
    <location>
        <begin position="23"/>
        <end position="58"/>
    </location>
</feature>
<feature type="transmembrane region" description="Helical" evidence="2">
    <location>
        <begin position="271"/>
        <end position="291"/>
    </location>
</feature>
<feature type="compositionally biased region" description="Polar residues" evidence="1">
    <location>
        <begin position="76"/>
        <end position="85"/>
    </location>
</feature>
<keyword evidence="2" id="KW-0472">Membrane</keyword>
<keyword evidence="2" id="KW-0812">Transmembrane</keyword>
<evidence type="ECO:0000313" key="4">
    <source>
        <dbReference type="Proteomes" id="UP001224775"/>
    </source>
</evidence>
<dbReference type="InterPro" id="IPR050587">
    <property type="entry name" value="GNT1/Glycosyltrans_8"/>
</dbReference>
<dbReference type="EMBL" id="JATAAI010000022">
    <property type="protein sequence ID" value="KAK1738121.1"/>
    <property type="molecule type" value="Genomic_DNA"/>
</dbReference>
<accession>A0AAD8Y3J3</accession>
<dbReference type="GO" id="GO:0008466">
    <property type="term" value="F:glycogenin glucosyltransferase activity"/>
    <property type="evidence" value="ECO:0007669"/>
    <property type="project" value="UniProtKB-EC"/>
</dbReference>
<evidence type="ECO:0000256" key="1">
    <source>
        <dbReference type="SAM" id="MobiDB-lite"/>
    </source>
</evidence>
<evidence type="ECO:0000256" key="2">
    <source>
        <dbReference type="SAM" id="Phobius"/>
    </source>
</evidence>